<dbReference type="PANTHER" id="PTHR13148">
    <property type="entry name" value="PER1-RELATED"/>
    <property type="match status" value="1"/>
</dbReference>
<keyword evidence="2 7" id="KW-0337">GPI-anchor biosynthesis</keyword>
<feature type="transmembrane region" description="Helical" evidence="7">
    <location>
        <begin position="281"/>
        <end position="299"/>
    </location>
</feature>
<keyword evidence="9" id="KW-1185">Reference proteome</keyword>
<gene>
    <name evidence="8" type="ORF">SI8410_10014342</name>
</gene>
<evidence type="ECO:0000256" key="3">
    <source>
        <dbReference type="ARBA" id="ARBA00022692"/>
    </source>
</evidence>
<keyword evidence="7" id="KW-0333">Golgi apparatus</keyword>
<dbReference type="GO" id="GO:0006506">
    <property type="term" value="P:GPI anchor biosynthetic process"/>
    <property type="evidence" value="ECO:0007669"/>
    <property type="project" value="UniProtKB-KW"/>
</dbReference>
<keyword evidence="4 7" id="KW-0732">Signal</keyword>
<feature type="transmembrane region" description="Helical" evidence="7">
    <location>
        <begin position="252"/>
        <end position="274"/>
    </location>
</feature>
<accession>A0A7I8L363</accession>
<feature type="chain" id="PRO_5029933114" description="Post-GPI attachment to proteins factor 3" evidence="7">
    <location>
        <begin position="26"/>
        <end position="345"/>
    </location>
</feature>
<keyword evidence="5 7" id="KW-1133">Transmembrane helix</keyword>
<proteinExistence type="inferred from homology"/>
<name>A0A7I8L363_SPIIN</name>
<evidence type="ECO:0000256" key="6">
    <source>
        <dbReference type="ARBA" id="ARBA00023136"/>
    </source>
</evidence>
<dbReference type="Pfam" id="PF04080">
    <property type="entry name" value="Per1"/>
    <property type="match status" value="1"/>
</dbReference>
<evidence type="ECO:0000256" key="5">
    <source>
        <dbReference type="ARBA" id="ARBA00022989"/>
    </source>
</evidence>
<dbReference type="AlphaFoldDB" id="A0A7I8L363"/>
<sequence>MSPTGAARCLVFLAGLGFLVGLLDASAGDVDPLYRSCVEECEKSGRIGDLTFRHCYFSSDGFPSDGSWYMQEPLYIRWKQHNCKSDCRYHCMMHREDERKVLSLEPVKYHGKWPFIRVSVFQEPVSAILSALNLIMQFNGWLSFFLLVNYKLPMSQSKRSYYEYSGLWHIYGLLAMNAWFWSAIFHSRDIDLTEKLDYSAAVALLGFSLVLCILRTFSVRDEASRVMVAAPLLAFVTTHILYLNFYDFDYGLNMKVCVGMGVTQILLWAVWAGATRHPSRFKLWAVVLGGGLAMLLEIYDFPPYKGYVDAHALWHATTVPLTHLWWGFAKDDAEFRISSLLKKAK</sequence>
<feature type="transmembrane region" description="Helical" evidence="7">
    <location>
        <begin position="226"/>
        <end position="246"/>
    </location>
</feature>
<feature type="signal peptide" evidence="7">
    <location>
        <begin position="1"/>
        <end position="25"/>
    </location>
</feature>
<keyword evidence="6 7" id="KW-0472">Membrane</keyword>
<comment type="subcellular location">
    <subcellularLocation>
        <location evidence="1">Endomembrane system</location>
        <topology evidence="1">Multi-pass membrane protein</topology>
    </subcellularLocation>
    <subcellularLocation>
        <location evidence="7">Golgi apparatus membrane</location>
        <topology evidence="7">Multi-pass membrane protein</topology>
    </subcellularLocation>
</comment>
<reference evidence="8" key="1">
    <citation type="submission" date="2020-02" db="EMBL/GenBank/DDBJ databases">
        <authorList>
            <person name="Scholz U."/>
            <person name="Mascher M."/>
            <person name="Fiebig A."/>
        </authorList>
    </citation>
    <scope>NUCLEOTIDE SEQUENCE</scope>
</reference>
<dbReference type="GO" id="GO:0005789">
    <property type="term" value="C:endoplasmic reticulum membrane"/>
    <property type="evidence" value="ECO:0007669"/>
    <property type="project" value="TreeGrafter"/>
</dbReference>
<comment type="caution">
    <text evidence="7">Lacks conserved residue(s) required for the propagation of feature annotation.</text>
</comment>
<evidence type="ECO:0000256" key="2">
    <source>
        <dbReference type="ARBA" id="ARBA00022502"/>
    </source>
</evidence>
<feature type="transmembrane region" description="Helical" evidence="7">
    <location>
        <begin position="127"/>
        <end position="149"/>
    </location>
</feature>
<protein>
    <recommendedName>
        <fullName evidence="7">Post-GPI attachment to proteins factor 3</fullName>
    </recommendedName>
</protein>
<dbReference type="PANTHER" id="PTHR13148:SF0">
    <property type="entry name" value="POST-GPI ATTACHMENT TO PROTEINS FACTOR 3"/>
    <property type="match status" value="1"/>
</dbReference>
<dbReference type="GO" id="GO:0000139">
    <property type="term" value="C:Golgi membrane"/>
    <property type="evidence" value="ECO:0007669"/>
    <property type="project" value="UniProtKB-SubCell"/>
</dbReference>
<evidence type="ECO:0000256" key="1">
    <source>
        <dbReference type="ARBA" id="ARBA00004127"/>
    </source>
</evidence>
<comment type="function">
    <text evidence="7">Involved in the lipid remodeling steps of GPI-anchor maturation.</text>
</comment>
<dbReference type="Proteomes" id="UP000663760">
    <property type="component" value="Chromosome 10"/>
</dbReference>
<comment type="similarity">
    <text evidence="7">Belongs to the PGAP3 family.</text>
</comment>
<feature type="transmembrane region" description="Helical" evidence="7">
    <location>
        <begin position="196"/>
        <end position="214"/>
    </location>
</feature>
<evidence type="ECO:0000313" key="9">
    <source>
        <dbReference type="Proteomes" id="UP000663760"/>
    </source>
</evidence>
<feature type="transmembrane region" description="Helical" evidence="7">
    <location>
        <begin position="161"/>
        <end position="184"/>
    </location>
</feature>
<organism evidence="8 9">
    <name type="scientific">Spirodela intermedia</name>
    <name type="common">Intermediate duckweed</name>
    <dbReference type="NCBI Taxonomy" id="51605"/>
    <lineage>
        <taxon>Eukaryota</taxon>
        <taxon>Viridiplantae</taxon>
        <taxon>Streptophyta</taxon>
        <taxon>Embryophyta</taxon>
        <taxon>Tracheophyta</taxon>
        <taxon>Spermatophyta</taxon>
        <taxon>Magnoliopsida</taxon>
        <taxon>Liliopsida</taxon>
        <taxon>Araceae</taxon>
        <taxon>Lemnoideae</taxon>
        <taxon>Spirodela</taxon>
    </lineage>
</organism>
<evidence type="ECO:0000256" key="4">
    <source>
        <dbReference type="ARBA" id="ARBA00022729"/>
    </source>
</evidence>
<evidence type="ECO:0000313" key="8">
    <source>
        <dbReference type="EMBL" id="CAA7403664.1"/>
    </source>
</evidence>
<dbReference type="OrthoDB" id="419770at2759"/>
<dbReference type="GO" id="GO:0016788">
    <property type="term" value="F:hydrolase activity, acting on ester bonds"/>
    <property type="evidence" value="ECO:0007669"/>
    <property type="project" value="TreeGrafter"/>
</dbReference>
<dbReference type="InterPro" id="IPR007217">
    <property type="entry name" value="Per1-like"/>
</dbReference>
<evidence type="ECO:0000256" key="7">
    <source>
        <dbReference type="RuleBase" id="RU365066"/>
    </source>
</evidence>
<keyword evidence="3 7" id="KW-0812">Transmembrane</keyword>
<dbReference type="EMBL" id="LR746273">
    <property type="protein sequence ID" value="CAA7403664.1"/>
    <property type="molecule type" value="Genomic_DNA"/>
</dbReference>